<dbReference type="AlphaFoldDB" id="A0A7R9QPD7"/>
<dbReference type="PANTHER" id="PTHR16484">
    <property type="entry name" value="PARTITIONING DEFECTIVE 3 RELATED"/>
    <property type="match status" value="1"/>
</dbReference>
<dbReference type="GO" id="GO:0005912">
    <property type="term" value="C:adherens junction"/>
    <property type="evidence" value="ECO:0007669"/>
    <property type="project" value="TreeGrafter"/>
</dbReference>
<evidence type="ECO:0000313" key="2">
    <source>
        <dbReference type="EMBL" id="CAD7653512.1"/>
    </source>
</evidence>
<reference evidence="2" key="1">
    <citation type="submission" date="2020-11" db="EMBL/GenBank/DDBJ databases">
        <authorList>
            <person name="Tran Van P."/>
        </authorList>
    </citation>
    <scope>NUCLEOTIDE SEQUENCE</scope>
</reference>
<accession>A0A7R9QPD7</accession>
<gene>
    <name evidence="2" type="ORF">ONB1V03_LOCUS10165</name>
</gene>
<dbReference type="GO" id="GO:0005938">
    <property type="term" value="C:cell cortex"/>
    <property type="evidence" value="ECO:0007669"/>
    <property type="project" value="TreeGrafter"/>
</dbReference>
<feature type="region of interest" description="Disordered" evidence="1">
    <location>
        <begin position="573"/>
        <end position="593"/>
    </location>
</feature>
<feature type="compositionally biased region" description="Low complexity" evidence="1">
    <location>
        <begin position="156"/>
        <end position="174"/>
    </location>
</feature>
<dbReference type="EMBL" id="OC921572">
    <property type="protein sequence ID" value="CAD7653512.1"/>
    <property type="molecule type" value="Genomic_DNA"/>
</dbReference>
<dbReference type="Proteomes" id="UP000728032">
    <property type="component" value="Unassembled WGS sequence"/>
</dbReference>
<organism evidence="2">
    <name type="scientific">Oppiella nova</name>
    <dbReference type="NCBI Taxonomy" id="334625"/>
    <lineage>
        <taxon>Eukaryota</taxon>
        <taxon>Metazoa</taxon>
        <taxon>Ecdysozoa</taxon>
        <taxon>Arthropoda</taxon>
        <taxon>Chelicerata</taxon>
        <taxon>Arachnida</taxon>
        <taxon>Acari</taxon>
        <taxon>Acariformes</taxon>
        <taxon>Sarcoptiformes</taxon>
        <taxon>Oribatida</taxon>
        <taxon>Brachypylina</taxon>
        <taxon>Oppioidea</taxon>
        <taxon>Oppiidae</taxon>
        <taxon>Oppiella</taxon>
    </lineage>
</organism>
<dbReference type="GO" id="GO:0007155">
    <property type="term" value="P:cell adhesion"/>
    <property type="evidence" value="ECO:0007669"/>
    <property type="project" value="TreeGrafter"/>
</dbReference>
<dbReference type="GO" id="GO:0051660">
    <property type="term" value="P:establishment of centrosome localization"/>
    <property type="evidence" value="ECO:0007669"/>
    <property type="project" value="TreeGrafter"/>
</dbReference>
<dbReference type="GO" id="GO:0030010">
    <property type="term" value="P:establishment of cell polarity"/>
    <property type="evidence" value="ECO:0007669"/>
    <property type="project" value="TreeGrafter"/>
</dbReference>
<dbReference type="GO" id="GO:0016324">
    <property type="term" value="C:apical plasma membrane"/>
    <property type="evidence" value="ECO:0007669"/>
    <property type="project" value="TreeGrafter"/>
</dbReference>
<feature type="region of interest" description="Disordered" evidence="1">
    <location>
        <begin position="67"/>
        <end position="86"/>
    </location>
</feature>
<feature type="compositionally biased region" description="Basic residues" evidence="1">
    <location>
        <begin position="175"/>
        <end position="187"/>
    </location>
</feature>
<dbReference type="GO" id="GO:0035091">
    <property type="term" value="F:phosphatidylinositol binding"/>
    <property type="evidence" value="ECO:0007669"/>
    <property type="project" value="TreeGrafter"/>
</dbReference>
<dbReference type="GO" id="GO:0000226">
    <property type="term" value="P:microtubule cytoskeleton organization"/>
    <property type="evidence" value="ECO:0007669"/>
    <property type="project" value="TreeGrafter"/>
</dbReference>
<feature type="compositionally biased region" description="Polar residues" evidence="1">
    <location>
        <begin position="573"/>
        <end position="583"/>
    </location>
</feature>
<dbReference type="GO" id="GO:0045197">
    <property type="term" value="P:establishment or maintenance of epithelial cell apical/basal polarity"/>
    <property type="evidence" value="ECO:0007669"/>
    <property type="project" value="TreeGrafter"/>
</dbReference>
<sequence>MFLRIVCENVGKCRSPGSCPYHTVRTNTNNHTRDVGPGLGMRKSSSLESLQTMMQDIQKEQLETVNPFTTPRPSTVRVSRSRETNESFRAAVDRSYDANNDNENHETMETVAEEDSDSDGSSVENIPHKPRMHHTQAILVRPSGALSMASTQYTATTGTSSQMTTEDETQGFLSQKKKSGGKKKRLLKTWFKFGSKKGRSSDAKHKAEREGGNAGGGGGSHQQPRDQMSRFGAAATQPMHSTPTGATTGQLANHELNADGAMSRNERMAQLRAQHQRMHLERQRVYPNEQRLYDTYSSMDRKHQSDYANSPNYSSTQMYISYPINANYPPSPRRLVSPSKSNAFERRAQSLRSNAHKSPKMPGVDAQHSRGNSYDIYRQMERPGSRVGIADHNNKYSHYMNYREIQQQMHHYHQQQQQQHNVNHYSDYEIYVPPVDADPPPKPMVRSASGQHQRHVSSPLGARQVVGPQPHDRPHYYEYETATAVLKAKQQLIQQQNNVNNNVSPQKDGPSGASLTRRSKKYAKPSEMLAQSIQASSPTSVGATGTSIQVPSLVRQQQPIYQTNQLKIYGSTYSNGYSSHSQPPQNPPASRIYDTIHTQSNSNAIHDSNGYDMAAKYQNVRPGSKV</sequence>
<feature type="compositionally biased region" description="Polar residues" evidence="1">
    <location>
        <begin position="529"/>
        <end position="545"/>
    </location>
</feature>
<feature type="region of interest" description="Disordered" evidence="1">
    <location>
        <begin position="497"/>
        <end position="545"/>
    </location>
</feature>
<proteinExistence type="predicted"/>
<feature type="compositionally biased region" description="Basic and acidic residues" evidence="1">
    <location>
        <begin position="97"/>
        <end position="108"/>
    </location>
</feature>
<feature type="region of interest" description="Disordered" evidence="1">
    <location>
        <begin position="156"/>
        <end position="226"/>
    </location>
</feature>
<dbReference type="OrthoDB" id="6424488at2759"/>
<keyword evidence="3" id="KW-1185">Reference proteome</keyword>
<dbReference type="GO" id="GO:0043296">
    <property type="term" value="C:apical junction complex"/>
    <property type="evidence" value="ECO:0007669"/>
    <property type="project" value="TreeGrafter"/>
</dbReference>
<dbReference type="PANTHER" id="PTHR16484:SF17">
    <property type="entry name" value="BAZOOKA, ISOFORM B"/>
    <property type="match status" value="1"/>
</dbReference>
<feature type="region of interest" description="Disordered" evidence="1">
    <location>
        <begin position="350"/>
        <end position="370"/>
    </location>
</feature>
<protein>
    <submittedName>
        <fullName evidence="2">Uncharacterized protein</fullName>
    </submittedName>
</protein>
<feature type="compositionally biased region" description="Low complexity" evidence="1">
    <location>
        <begin position="69"/>
        <end position="78"/>
    </location>
</feature>
<evidence type="ECO:0000313" key="3">
    <source>
        <dbReference type="Proteomes" id="UP000728032"/>
    </source>
</evidence>
<dbReference type="InterPro" id="IPR052213">
    <property type="entry name" value="PAR3"/>
</dbReference>
<name>A0A7R9QPD7_9ACAR</name>
<evidence type="ECO:0000256" key="1">
    <source>
        <dbReference type="SAM" id="MobiDB-lite"/>
    </source>
</evidence>
<feature type="region of interest" description="Disordered" evidence="1">
    <location>
        <begin position="97"/>
        <end position="123"/>
    </location>
</feature>
<dbReference type="EMBL" id="CAJPVJ010006747">
    <property type="protein sequence ID" value="CAG2170699.1"/>
    <property type="molecule type" value="Genomic_DNA"/>
</dbReference>
<feature type="compositionally biased region" description="Basic and acidic residues" evidence="1">
    <location>
        <begin position="199"/>
        <end position="211"/>
    </location>
</feature>
<dbReference type="GO" id="GO:0008104">
    <property type="term" value="P:intracellular protein localization"/>
    <property type="evidence" value="ECO:0007669"/>
    <property type="project" value="TreeGrafter"/>
</dbReference>